<reference evidence="2" key="1">
    <citation type="submission" date="2021-04" db="EMBL/GenBank/DDBJ databases">
        <authorList>
            <consortium name="Molecular Ecology Group"/>
        </authorList>
    </citation>
    <scope>NUCLEOTIDE SEQUENCE</scope>
</reference>
<dbReference type="AlphaFoldDB" id="A0A8S3ZRQ4"/>
<keyword evidence="1" id="KW-0732">Signal</keyword>
<evidence type="ECO:0000256" key="1">
    <source>
        <dbReference type="SAM" id="SignalP"/>
    </source>
</evidence>
<feature type="signal peptide" evidence="1">
    <location>
        <begin position="1"/>
        <end position="22"/>
    </location>
</feature>
<sequence>MKSLNFLVALMAAAIASPVGESKELSKRFYQDILGTESRPEYYPIAASAFRTLGHSGGGRRALGARYLPYTPVSYIPQAARAANVPKLAYTIPQTGRQEQADYRY</sequence>
<accession>A0A8S3ZRQ4</accession>
<proteinExistence type="predicted"/>
<comment type="caution">
    <text evidence="2">The sequence shown here is derived from an EMBL/GenBank/DDBJ whole genome shotgun (WGS) entry which is preliminary data.</text>
</comment>
<name>A0A8S3ZRQ4_9EUPU</name>
<dbReference type="Proteomes" id="UP000678393">
    <property type="component" value="Unassembled WGS sequence"/>
</dbReference>
<protein>
    <submittedName>
        <fullName evidence="2">Uncharacterized protein</fullName>
    </submittedName>
</protein>
<keyword evidence="3" id="KW-1185">Reference proteome</keyword>
<feature type="chain" id="PRO_5035823791" evidence="1">
    <location>
        <begin position="23"/>
        <end position="105"/>
    </location>
</feature>
<organism evidence="2 3">
    <name type="scientific">Candidula unifasciata</name>
    <dbReference type="NCBI Taxonomy" id="100452"/>
    <lineage>
        <taxon>Eukaryota</taxon>
        <taxon>Metazoa</taxon>
        <taxon>Spiralia</taxon>
        <taxon>Lophotrochozoa</taxon>
        <taxon>Mollusca</taxon>
        <taxon>Gastropoda</taxon>
        <taxon>Heterobranchia</taxon>
        <taxon>Euthyneura</taxon>
        <taxon>Panpulmonata</taxon>
        <taxon>Eupulmonata</taxon>
        <taxon>Stylommatophora</taxon>
        <taxon>Helicina</taxon>
        <taxon>Helicoidea</taxon>
        <taxon>Geomitridae</taxon>
        <taxon>Candidula</taxon>
    </lineage>
</organism>
<dbReference type="EMBL" id="CAJHNH020005079">
    <property type="protein sequence ID" value="CAG5132089.1"/>
    <property type="molecule type" value="Genomic_DNA"/>
</dbReference>
<evidence type="ECO:0000313" key="2">
    <source>
        <dbReference type="EMBL" id="CAG5132089.1"/>
    </source>
</evidence>
<evidence type="ECO:0000313" key="3">
    <source>
        <dbReference type="Proteomes" id="UP000678393"/>
    </source>
</evidence>
<gene>
    <name evidence="2" type="ORF">CUNI_LOCUS17647</name>
</gene>